<dbReference type="Pfam" id="PF13714">
    <property type="entry name" value="PEP_mutase"/>
    <property type="match status" value="1"/>
</dbReference>
<proteinExistence type="predicted"/>
<keyword evidence="1" id="KW-0456">Lyase</keyword>
<keyword evidence="2" id="KW-1185">Reference proteome</keyword>
<dbReference type="InterPro" id="IPR039556">
    <property type="entry name" value="ICL/PEPM"/>
</dbReference>
<dbReference type="SUPFAM" id="SSF51621">
    <property type="entry name" value="Phosphoenolpyruvate/pyruvate domain"/>
    <property type="match status" value="1"/>
</dbReference>
<dbReference type="GO" id="GO:0016829">
    <property type="term" value="F:lyase activity"/>
    <property type="evidence" value="ECO:0007669"/>
    <property type="project" value="UniProtKB-KW"/>
</dbReference>
<dbReference type="Gene3D" id="3.20.20.60">
    <property type="entry name" value="Phosphoenolpyruvate-binding domains"/>
    <property type="match status" value="1"/>
</dbReference>
<dbReference type="PANTHER" id="PTHR42905:SF16">
    <property type="entry name" value="CARBOXYPHOSPHONOENOLPYRUVATE PHOSPHONOMUTASE-LIKE PROTEIN (AFU_ORTHOLOGUE AFUA_5G07230)"/>
    <property type="match status" value="1"/>
</dbReference>
<evidence type="ECO:0000313" key="2">
    <source>
        <dbReference type="Proteomes" id="UP001157034"/>
    </source>
</evidence>
<evidence type="ECO:0000313" key="1">
    <source>
        <dbReference type="EMBL" id="GMA95304.1"/>
    </source>
</evidence>
<accession>A0ABQ6K792</accession>
<dbReference type="PANTHER" id="PTHR42905">
    <property type="entry name" value="PHOSPHOENOLPYRUVATE CARBOXYLASE"/>
    <property type="match status" value="1"/>
</dbReference>
<sequence length="266" mass="27269">MSTPSEDRIARLRELHADGTFVIPNAWDVASAKLLEAGGAVALATTSAGFAATLGREDQRVTLDELVAHVETLAGATSLPISVDSEDCYADGPEGIAETVQRLASAGAAGLSIEDWDAATGAVRELDDAIARVSAAVEAAREAGGLVVTARAEGALYGTQELDEVIDRLVAYREVGADVLYAPGLTDAVQIARVVAETGAPVNVLALPGGPTVAELIVLGVRRVSTGAGLAWIAYGAAVAAARDLARGRGIRGGIDRELRTRAFGD</sequence>
<reference evidence="2" key="1">
    <citation type="journal article" date="2019" name="Int. J. Syst. Evol. Microbiol.">
        <title>The Global Catalogue of Microorganisms (GCM) 10K type strain sequencing project: providing services to taxonomists for standard genome sequencing and annotation.</title>
        <authorList>
            <consortium name="The Broad Institute Genomics Platform"/>
            <consortium name="The Broad Institute Genome Sequencing Center for Infectious Disease"/>
            <person name="Wu L."/>
            <person name="Ma J."/>
        </authorList>
    </citation>
    <scope>NUCLEOTIDE SEQUENCE [LARGE SCALE GENOMIC DNA]</scope>
    <source>
        <strain evidence="2">NBRC 108894</strain>
    </source>
</reference>
<dbReference type="InterPro" id="IPR015813">
    <property type="entry name" value="Pyrv/PenolPyrv_kinase-like_dom"/>
</dbReference>
<dbReference type="InterPro" id="IPR040442">
    <property type="entry name" value="Pyrv_kinase-like_dom_sf"/>
</dbReference>
<dbReference type="RefSeq" id="WP_284254084.1">
    <property type="nucleotide sequence ID" value="NZ_BAAAQO010000002.1"/>
</dbReference>
<comment type="caution">
    <text evidence="1">The sequence shown here is derived from an EMBL/GenBank/DDBJ whole genome shotgun (WGS) entry which is preliminary data.</text>
</comment>
<name>A0ABQ6K792_9MICO</name>
<gene>
    <name evidence="1" type="ORF">GCM10025881_21280</name>
</gene>
<dbReference type="CDD" id="cd00377">
    <property type="entry name" value="ICL_PEPM"/>
    <property type="match status" value="1"/>
</dbReference>
<dbReference type="EMBL" id="BSVB01000001">
    <property type="protein sequence ID" value="GMA95304.1"/>
    <property type="molecule type" value="Genomic_DNA"/>
</dbReference>
<dbReference type="Proteomes" id="UP001157034">
    <property type="component" value="Unassembled WGS sequence"/>
</dbReference>
<protein>
    <submittedName>
        <fullName evidence="1">2-methylisocitrate lyase</fullName>
    </submittedName>
</protein>
<organism evidence="1 2">
    <name type="scientific">Pseudolysinimonas kribbensis</name>
    <dbReference type="NCBI Taxonomy" id="433641"/>
    <lineage>
        <taxon>Bacteria</taxon>
        <taxon>Bacillati</taxon>
        <taxon>Actinomycetota</taxon>
        <taxon>Actinomycetes</taxon>
        <taxon>Micrococcales</taxon>
        <taxon>Microbacteriaceae</taxon>
        <taxon>Pseudolysinimonas</taxon>
    </lineage>
</organism>